<dbReference type="PANTHER" id="PTHR48012">
    <property type="entry name" value="STERILE20-LIKE KINASE, ISOFORM B-RELATED"/>
    <property type="match status" value="1"/>
</dbReference>
<accession>A0A0F4ZAE4</accession>
<reference evidence="11 12" key="1">
    <citation type="submission" date="2015-03" db="EMBL/GenBank/DDBJ databases">
        <authorList>
            <person name="Radwan O."/>
            <person name="Al-Naeli F.A."/>
            <person name="Rendon G.A."/>
            <person name="Fields C."/>
        </authorList>
    </citation>
    <scope>NUCLEOTIDE SEQUENCE [LARGE SCALE GENOMIC DNA]</scope>
    <source>
        <strain evidence="11">CR-DP1</strain>
    </source>
</reference>
<evidence type="ECO:0000259" key="10">
    <source>
        <dbReference type="PROSITE" id="PS50011"/>
    </source>
</evidence>
<keyword evidence="4" id="KW-0547">Nucleotide-binding</keyword>
<feature type="compositionally biased region" description="Polar residues" evidence="9">
    <location>
        <begin position="1"/>
        <end position="17"/>
    </location>
</feature>
<protein>
    <recommendedName>
        <fullName evidence="10">Protein kinase domain-containing protein</fullName>
    </recommendedName>
</protein>
<dbReference type="EMBL" id="LAEV01001664">
    <property type="protein sequence ID" value="KKA27527.1"/>
    <property type="molecule type" value="Genomic_DNA"/>
</dbReference>
<keyword evidence="2" id="KW-0723">Serine/threonine-protein kinase</keyword>
<sequence>MPYPSQGSGSDNESQTQPHHEIAKHRRLQRQRPRNPLRWQPQHQPQQLQHQDLSAANEDTSAQQPQSAPGHSDATHPQSNAASYRLHPAPHQQNAPPSHAASLRRDMARESTDHLSPMVPLAAMPSRASSISMAAGPVAPSLPPNFASRLNLPNVSAAKQKAIEDARKKQARVITEAARGNVDPPPYVLEELIGKGSYGRVYRARALEPSGGSRSHGPDNMQNIASKIKNLRLNNFQTTEAPLGDTVAVKIIDIEASDRANPDAHTNDSFKEFRKEVEALRRLEAEGARNINHIIECLGVGRTVWMVTQYCAGGSVSTLMKPNKPRGLDEKCIVPLLREVAEALRWVHRAGIVHRDIKCANVLVDENGGVQLADFGVATFYGEQKDSTTAGVSAVGTPHWMAPELLDSASGHHKHGAEVDIWSFGAMAYEMATGLPPYAMEESASDPAGLARALQSRPPRLQGFQYSEDLKSIIEYCLQIDPYKRPSVDVIQQHPYIAGTEISHPRESLTALVKSYKTWEARGGSRDSLFMGPGQARRGSKCSLASRGSKGSINTDNDESSWDFSSHSFGSDFFENGESRQAEKAEGGSGRVESSMGSERRESSTERGNRLRRRKSPTSMDGDSDSDTPRQMQKSSRFQFNEIRVKRPIERLFDATMESYSEASRLYYLKLFRTGGPPNILSPPPQPLSQPVSHSLSAYKDSSARSSLIDLDISTDINIEPVRRSSKSSFVNMPPLSLLSTSSSSTNLDLLTLPEHATHHAQQQHGYGHTSGQAPEIVIDPTVSSLDSDADIPPAMTSNMTVLPTEPIMRRPTQDWRFPVTALVKEPETTPPTENNHHEPLAMLVEDNAPGMREPDYDQQATISGDMKLALPFSDGVALQDHVLKDDYFSFTSPEHTGTEPESPGSALSVSPKTTHSSLFRSGTGTTTASTTTASTTAAPQSSSSCNTSWYYDTSRLSESGQVCFGEEERVGGIPPEAVRWVSDSSSFMDPRRPPVPGSIAGVAPGKHAQPTGGGGGHATTNSEPNVPRSKADEYECSVVG</sequence>
<evidence type="ECO:0000256" key="8">
    <source>
        <dbReference type="ARBA" id="ARBA00048679"/>
    </source>
</evidence>
<evidence type="ECO:0000256" key="1">
    <source>
        <dbReference type="ARBA" id="ARBA00008874"/>
    </source>
</evidence>
<keyword evidence="5" id="KW-0418">Kinase</keyword>
<organism evidence="11 12">
    <name type="scientific">Thielaviopsis punctulata</name>
    <dbReference type="NCBI Taxonomy" id="72032"/>
    <lineage>
        <taxon>Eukaryota</taxon>
        <taxon>Fungi</taxon>
        <taxon>Dikarya</taxon>
        <taxon>Ascomycota</taxon>
        <taxon>Pezizomycotina</taxon>
        <taxon>Sordariomycetes</taxon>
        <taxon>Hypocreomycetidae</taxon>
        <taxon>Microascales</taxon>
        <taxon>Ceratocystidaceae</taxon>
        <taxon>Thielaviopsis</taxon>
    </lineage>
</organism>
<comment type="similarity">
    <text evidence="1">Belongs to the protein kinase superfamily. STE Ser/Thr protein kinase family. STE20 subfamily.</text>
</comment>
<dbReference type="OrthoDB" id="248923at2759"/>
<evidence type="ECO:0000256" key="2">
    <source>
        <dbReference type="ARBA" id="ARBA00022527"/>
    </source>
</evidence>
<dbReference type="InterPro" id="IPR011009">
    <property type="entry name" value="Kinase-like_dom_sf"/>
</dbReference>
<evidence type="ECO:0000256" key="3">
    <source>
        <dbReference type="ARBA" id="ARBA00022679"/>
    </source>
</evidence>
<comment type="catalytic activity">
    <reaction evidence="7">
        <text>L-threonyl-[protein] + ATP = O-phospho-L-threonyl-[protein] + ADP + H(+)</text>
        <dbReference type="Rhea" id="RHEA:46608"/>
        <dbReference type="Rhea" id="RHEA-COMP:11060"/>
        <dbReference type="Rhea" id="RHEA-COMP:11605"/>
        <dbReference type="ChEBI" id="CHEBI:15378"/>
        <dbReference type="ChEBI" id="CHEBI:30013"/>
        <dbReference type="ChEBI" id="CHEBI:30616"/>
        <dbReference type="ChEBI" id="CHEBI:61977"/>
        <dbReference type="ChEBI" id="CHEBI:456216"/>
        <dbReference type="EC" id="2.7.11.1"/>
    </reaction>
</comment>
<evidence type="ECO:0000256" key="5">
    <source>
        <dbReference type="ARBA" id="ARBA00022777"/>
    </source>
</evidence>
<feature type="compositionally biased region" description="Polar residues" evidence="9">
    <location>
        <begin position="629"/>
        <end position="639"/>
    </location>
</feature>
<comment type="caution">
    <text evidence="11">The sequence shown here is derived from an EMBL/GenBank/DDBJ whole genome shotgun (WGS) entry which is preliminary data.</text>
</comment>
<keyword evidence="6" id="KW-0067">ATP-binding</keyword>
<feature type="compositionally biased region" description="Polar residues" evidence="9">
    <location>
        <begin position="52"/>
        <end position="82"/>
    </location>
</feature>
<feature type="region of interest" description="Disordered" evidence="9">
    <location>
        <begin position="578"/>
        <end position="641"/>
    </location>
</feature>
<feature type="domain" description="Protein kinase" evidence="10">
    <location>
        <begin position="187"/>
        <end position="497"/>
    </location>
</feature>
<feature type="compositionally biased region" description="Low complexity" evidence="9">
    <location>
        <begin position="36"/>
        <end position="51"/>
    </location>
</feature>
<dbReference type="SMART" id="SM00220">
    <property type="entry name" value="S_TKc"/>
    <property type="match status" value="1"/>
</dbReference>
<evidence type="ECO:0000256" key="9">
    <source>
        <dbReference type="SAM" id="MobiDB-lite"/>
    </source>
</evidence>
<evidence type="ECO:0000256" key="4">
    <source>
        <dbReference type="ARBA" id="ARBA00022741"/>
    </source>
</evidence>
<feature type="compositionally biased region" description="Basic and acidic residues" evidence="9">
    <location>
        <begin position="598"/>
        <end position="609"/>
    </location>
</feature>
<feature type="region of interest" description="Disordered" evidence="9">
    <location>
        <begin position="524"/>
        <end position="561"/>
    </location>
</feature>
<dbReference type="PROSITE" id="PS50011">
    <property type="entry name" value="PROTEIN_KINASE_DOM"/>
    <property type="match status" value="1"/>
</dbReference>
<dbReference type="PANTHER" id="PTHR48012:SF10">
    <property type="entry name" value="FI20177P1"/>
    <property type="match status" value="1"/>
</dbReference>
<dbReference type="PROSITE" id="PS00108">
    <property type="entry name" value="PROTEIN_KINASE_ST"/>
    <property type="match status" value="1"/>
</dbReference>
<dbReference type="Gene3D" id="3.30.200.20">
    <property type="entry name" value="Phosphorylase Kinase, domain 1"/>
    <property type="match status" value="1"/>
</dbReference>
<name>A0A0F4ZAE4_9PEZI</name>
<dbReference type="AlphaFoldDB" id="A0A0F4ZAE4"/>
<dbReference type="SUPFAM" id="SSF56112">
    <property type="entry name" value="Protein kinase-like (PK-like)"/>
    <property type="match status" value="1"/>
</dbReference>
<proteinExistence type="inferred from homology"/>
<keyword evidence="12" id="KW-1185">Reference proteome</keyword>
<feature type="region of interest" description="Disordered" evidence="9">
    <location>
        <begin position="1"/>
        <end position="109"/>
    </location>
</feature>
<dbReference type="InterPro" id="IPR000719">
    <property type="entry name" value="Prot_kinase_dom"/>
</dbReference>
<gene>
    <name evidence="11" type="ORF">TD95_001805</name>
</gene>
<feature type="region of interest" description="Disordered" evidence="9">
    <location>
        <begin position="984"/>
        <end position="1041"/>
    </location>
</feature>
<comment type="catalytic activity">
    <reaction evidence="8">
        <text>L-seryl-[protein] + ATP = O-phospho-L-seryl-[protein] + ADP + H(+)</text>
        <dbReference type="Rhea" id="RHEA:17989"/>
        <dbReference type="Rhea" id="RHEA-COMP:9863"/>
        <dbReference type="Rhea" id="RHEA-COMP:11604"/>
        <dbReference type="ChEBI" id="CHEBI:15378"/>
        <dbReference type="ChEBI" id="CHEBI:29999"/>
        <dbReference type="ChEBI" id="CHEBI:30616"/>
        <dbReference type="ChEBI" id="CHEBI:83421"/>
        <dbReference type="ChEBI" id="CHEBI:456216"/>
        <dbReference type="EC" id="2.7.11.1"/>
    </reaction>
</comment>
<evidence type="ECO:0000313" key="12">
    <source>
        <dbReference type="Proteomes" id="UP000033483"/>
    </source>
</evidence>
<feature type="region of interest" description="Disordered" evidence="9">
    <location>
        <begin position="893"/>
        <end position="948"/>
    </location>
</feature>
<feature type="compositionally biased region" description="Low complexity" evidence="9">
    <location>
        <begin position="922"/>
        <end position="945"/>
    </location>
</feature>
<dbReference type="GO" id="GO:0004674">
    <property type="term" value="F:protein serine/threonine kinase activity"/>
    <property type="evidence" value="ECO:0007669"/>
    <property type="project" value="UniProtKB-KW"/>
</dbReference>
<evidence type="ECO:0000256" key="7">
    <source>
        <dbReference type="ARBA" id="ARBA00047899"/>
    </source>
</evidence>
<dbReference type="Proteomes" id="UP000033483">
    <property type="component" value="Unassembled WGS sequence"/>
</dbReference>
<feature type="compositionally biased region" description="Basic residues" evidence="9">
    <location>
        <begin position="22"/>
        <end position="35"/>
    </location>
</feature>
<dbReference type="Gene3D" id="1.10.510.10">
    <property type="entry name" value="Transferase(Phosphotransferase) domain 1"/>
    <property type="match status" value="1"/>
</dbReference>
<evidence type="ECO:0000313" key="11">
    <source>
        <dbReference type="EMBL" id="KKA27527.1"/>
    </source>
</evidence>
<dbReference type="InterPro" id="IPR008271">
    <property type="entry name" value="Ser/Thr_kinase_AS"/>
</dbReference>
<dbReference type="InterPro" id="IPR050629">
    <property type="entry name" value="STE20/SPS1-PAK"/>
</dbReference>
<dbReference type="Pfam" id="PF00069">
    <property type="entry name" value="Pkinase"/>
    <property type="match status" value="1"/>
</dbReference>
<keyword evidence="3" id="KW-0808">Transferase</keyword>
<evidence type="ECO:0000256" key="6">
    <source>
        <dbReference type="ARBA" id="ARBA00022840"/>
    </source>
</evidence>
<feature type="compositionally biased region" description="Polar residues" evidence="9">
    <location>
        <begin position="906"/>
        <end position="921"/>
    </location>
</feature>
<dbReference type="GO" id="GO:0005524">
    <property type="term" value="F:ATP binding"/>
    <property type="evidence" value="ECO:0007669"/>
    <property type="project" value="UniProtKB-KW"/>
</dbReference>
<dbReference type="GO" id="GO:0005737">
    <property type="term" value="C:cytoplasm"/>
    <property type="evidence" value="ECO:0007669"/>
    <property type="project" value="TreeGrafter"/>
</dbReference>